<evidence type="ECO:0000313" key="2">
    <source>
        <dbReference type="Proteomes" id="UP000092651"/>
    </source>
</evidence>
<reference evidence="1 2" key="1">
    <citation type="submission" date="2016-07" db="EMBL/GenBank/DDBJ databases">
        <authorList>
            <person name="Jeong J.-J."/>
            <person name="Kim D.W."/>
            <person name="Sang M.K."/>
            <person name="Choi I.-G."/>
            <person name="Kim K.D."/>
        </authorList>
    </citation>
    <scope>NUCLEOTIDE SEQUENCE [LARGE SCALE GENOMIC DNA]</scope>
    <source>
        <strain evidence="1 2">UTM-3</strain>
    </source>
</reference>
<accession>A0A1B8ZBT5</accession>
<keyword evidence="2" id="KW-1185">Reference proteome</keyword>
<evidence type="ECO:0008006" key="3">
    <source>
        <dbReference type="Google" id="ProtNLM"/>
    </source>
</evidence>
<dbReference type="AlphaFoldDB" id="A0A1B8ZBT5"/>
<evidence type="ECO:0000313" key="1">
    <source>
        <dbReference type="EMBL" id="OCA69073.1"/>
    </source>
</evidence>
<dbReference type="Proteomes" id="UP000092651">
    <property type="component" value="Unassembled WGS sequence"/>
</dbReference>
<comment type="caution">
    <text evidence="1">The sequence shown here is derived from an EMBL/GenBank/DDBJ whole genome shotgun (WGS) entry which is preliminary data.</text>
</comment>
<proteinExistence type="predicted"/>
<dbReference type="EMBL" id="MAYH01000048">
    <property type="protein sequence ID" value="OCA69073.1"/>
    <property type="molecule type" value="Genomic_DNA"/>
</dbReference>
<protein>
    <recommendedName>
        <fullName evidence="3">Anti-bacteriophage protein A/HamA C-terminal domain-containing protein</fullName>
    </recommendedName>
</protein>
<organism evidence="1 2">
    <name type="scientific">Chryseobacterium artocarpi</name>
    <dbReference type="NCBI Taxonomy" id="1414727"/>
    <lineage>
        <taxon>Bacteria</taxon>
        <taxon>Pseudomonadati</taxon>
        <taxon>Bacteroidota</taxon>
        <taxon>Flavobacteriia</taxon>
        <taxon>Flavobacteriales</taxon>
        <taxon>Weeksellaceae</taxon>
        <taxon>Chryseobacterium group</taxon>
        <taxon>Chryseobacterium</taxon>
    </lineage>
</organism>
<dbReference type="RefSeq" id="WP_065396172.1">
    <property type="nucleotide sequence ID" value="NZ_MAYH01000048.1"/>
</dbReference>
<name>A0A1B8ZBT5_9FLAO</name>
<dbReference type="OrthoDB" id="1491003at2"/>
<gene>
    <name evidence="1" type="ORF">BBI01_17835</name>
</gene>
<sequence>MNVTFEQLDAEHRSYKGISLSEEECREHLQNAVKDNLLDREEWQDSLNRLQALQEETGFIANAGLIADIQTLLNEEIELKQFRIGEAYAEIILEQEFVCRFHWNENRDARNPRGNKTGADLVGFTEVNGEVVFLFGEVKTSSETATRPPQVMTYAEGIEKQLRDLYNDRNKRFILISYLKNKMRHYPDGHPFKIDFNASERSYYSDTCNFQLYGVLVRDVESDVKDLSASYERLKNHILEPNGLKLLALYLPIRKEEWENIINE</sequence>